<name>A0A7W6ERK9_9BACT</name>
<evidence type="ECO:0000313" key="2">
    <source>
        <dbReference type="EMBL" id="MBB3839612.1"/>
    </source>
</evidence>
<proteinExistence type="predicted"/>
<protein>
    <submittedName>
        <fullName evidence="2">Glycosyltransferase involved in cell wall biosynthesis</fullName>
    </submittedName>
</protein>
<dbReference type="AlphaFoldDB" id="A0A7W6ERK9"/>
<gene>
    <name evidence="2" type="ORF">FHS57_003621</name>
</gene>
<dbReference type="Proteomes" id="UP000541352">
    <property type="component" value="Unassembled WGS sequence"/>
</dbReference>
<organism evidence="2 3">
    <name type="scientific">Runella defluvii</name>
    <dbReference type="NCBI Taxonomy" id="370973"/>
    <lineage>
        <taxon>Bacteria</taxon>
        <taxon>Pseudomonadati</taxon>
        <taxon>Bacteroidota</taxon>
        <taxon>Cytophagia</taxon>
        <taxon>Cytophagales</taxon>
        <taxon>Spirosomataceae</taxon>
        <taxon>Runella</taxon>
    </lineage>
</organism>
<dbReference type="InterPro" id="IPR001296">
    <property type="entry name" value="Glyco_trans_1"/>
</dbReference>
<keyword evidence="2" id="KW-0808">Transferase</keyword>
<dbReference type="SUPFAM" id="SSF53756">
    <property type="entry name" value="UDP-Glycosyltransferase/glycogen phosphorylase"/>
    <property type="match status" value="1"/>
</dbReference>
<evidence type="ECO:0000313" key="3">
    <source>
        <dbReference type="Proteomes" id="UP000541352"/>
    </source>
</evidence>
<dbReference type="RefSeq" id="WP_183976029.1">
    <property type="nucleotide sequence ID" value="NZ_JACIBY010000007.1"/>
</dbReference>
<dbReference type="Gene3D" id="3.40.50.2000">
    <property type="entry name" value="Glycogen Phosphorylase B"/>
    <property type="match status" value="2"/>
</dbReference>
<dbReference type="PANTHER" id="PTHR12526">
    <property type="entry name" value="GLYCOSYLTRANSFERASE"/>
    <property type="match status" value="1"/>
</dbReference>
<feature type="domain" description="Glycosyl transferase family 1" evidence="1">
    <location>
        <begin position="171"/>
        <end position="337"/>
    </location>
</feature>
<sequence length="366" mass="43307">MKKKILFLIHLSPPIHGASIMGNYIYESKKINNEYNCQFVNFSASNRIDEVGHINYSKIFFLLKSFFRIAYMVFKFKPDLCYLTPTSDGWAFYRDFIIIQFMKLFKLKIILHFHNKASHKWGKEWYNKLLLKYYYKEVKVVLLGNQVYLEKSKYVSEENVFYCPNAVISKSQIKTQSPIISKKIKFLFVSNMMKTKGVYVLLKACQILKERCFEFQCDFVGAWKDVKREDFVQRIEEYNLVDEVFFHGEKYNDEKDMYFASADVFVFPTYYHSEVFSLVLLEAMDFSLPCISTNNGAIESIIVDGITGFCVAQENVETLAEKMIWMIENPEKRLEMGLLSKKRFDENFTFNHFENNLFNIVKDCLK</sequence>
<comment type="caution">
    <text evidence="2">The sequence shown here is derived from an EMBL/GenBank/DDBJ whole genome shotgun (WGS) entry which is preliminary data.</text>
</comment>
<evidence type="ECO:0000259" key="1">
    <source>
        <dbReference type="Pfam" id="PF00534"/>
    </source>
</evidence>
<dbReference type="CDD" id="cd03801">
    <property type="entry name" value="GT4_PimA-like"/>
    <property type="match status" value="1"/>
</dbReference>
<dbReference type="Pfam" id="PF00534">
    <property type="entry name" value="Glycos_transf_1"/>
    <property type="match status" value="1"/>
</dbReference>
<reference evidence="2 3" key="1">
    <citation type="submission" date="2020-08" db="EMBL/GenBank/DDBJ databases">
        <title>Genomic Encyclopedia of Type Strains, Phase IV (KMG-IV): sequencing the most valuable type-strain genomes for metagenomic binning, comparative biology and taxonomic classification.</title>
        <authorList>
            <person name="Goeker M."/>
        </authorList>
    </citation>
    <scope>NUCLEOTIDE SEQUENCE [LARGE SCALE GENOMIC DNA]</scope>
    <source>
        <strain evidence="2 3">DSM 17976</strain>
    </source>
</reference>
<dbReference type="EMBL" id="JACIBY010000007">
    <property type="protein sequence ID" value="MBB3839612.1"/>
    <property type="molecule type" value="Genomic_DNA"/>
</dbReference>
<dbReference type="GO" id="GO:0016757">
    <property type="term" value="F:glycosyltransferase activity"/>
    <property type="evidence" value="ECO:0007669"/>
    <property type="project" value="InterPro"/>
</dbReference>
<keyword evidence="3" id="KW-1185">Reference proteome</keyword>
<accession>A0A7W6ERK9</accession>